<dbReference type="InterPro" id="IPR043504">
    <property type="entry name" value="Peptidase_S1_PA_chymotrypsin"/>
</dbReference>
<accession>A0A9W2XQQ8</accession>
<evidence type="ECO:0000313" key="4">
    <source>
        <dbReference type="Proteomes" id="UP000515150"/>
    </source>
</evidence>
<protein>
    <submittedName>
        <fullName evidence="5">Uncharacterized protein LOC114866622</fullName>
    </submittedName>
</protein>
<evidence type="ECO:0000256" key="1">
    <source>
        <dbReference type="ARBA" id="ARBA00023157"/>
    </source>
</evidence>
<name>A0A9W2XQQ8_BETSP</name>
<evidence type="ECO:0000259" key="3">
    <source>
        <dbReference type="PROSITE" id="PS50240"/>
    </source>
</evidence>
<dbReference type="SUPFAM" id="SSF50494">
    <property type="entry name" value="Trypsin-like serine proteases"/>
    <property type="match status" value="2"/>
</dbReference>
<dbReference type="InterPro" id="IPR018114">
    <property type="entry name" value="TRYPSIN_HIS"/>
</dbReference>
<organism evidence="4 5">
    <name type="scientific">Betta splendens</name>
    <name type="common">Siamese fighting fish</name>
    <dbReference type="NCBI Taxonomy" id="158456"/>
    <lineage>
        <taxon>Eukaryota</taxon>
        <taxon>Metazoa</taxon>
        <taxon>Chordata</taxon>
        <taxon>Craniata</taxon>
        <taxon>Vertebrata</taxon>
        <taxon>Euteleostomi</taxon>
        <taxon>Actinopterygii</taxon>
        <taxon>Neopterygii</taxon>
        <taxon>Teleostei</taxon>
        <taxon>Neoteleostei</taxon>
        <taxon>Acanthomorphata</taxon>
        <taxon>Anabantaria</taxon>
        <taxon>Anabantiformes</taxon>
        <taxon>Anabantoidei</taxon>
        <taxon>Osphronemidae</taxon>
        <taxon>Betta</taxon>
    </lineage>
</organism>
<dbReference type="PRINTS" id="PR00722">
    <property type="entry name" value="CHYMOTRYPSIN"/>
</dbReference>
<sequence length="533" mass="58962">MSQTLSRAETGRTLRTMASLQILLLLCITVSVSAAGHLQKRIYGGRNCSPSERLYHVRLRPYDGKGYYTCGGSLISDQWILTAAHCWNTSWTSGAMNVIVGVHPGNNKKEMEINQADIIPFKDTNNNVHDIMLLRLPKKITGIKPIKLPKCSAKYEPKINDLVEVAGYGNCQLNATYHEVKIQPAKLQCAQMKVEDCMKGQASIQECKPNEPFENWLCAKPYAGETCRGDSGGGVVFNNRIHAVVSVGPECHNNRGTFGYLKVCPYMKWIKNTLKERKRDKKRKFWEGIVNKMGFTESSAMVLQNRVIGGQQCERPYHVRLRAVSAGGASSSCGGSLISKRWVLTAAHCLKPGRGGPAQEIKITAEAEIFTDKDINNNIRSHDIMLLQLPTPTDVQPVALPDCECSPEISHSTVHIAGHAATTGGPNNERRPGSSSNLHCADIQVVDCENLKTRLQLNFPQVHKVKENQHWFCGRSPGVDICYGDSGGGVVFNDRLYGVISFLGDPEFVCVRAAAFMDLCNPQYTTWIKKIIT</sequence>
<gene>
    <name evidence="5" type="primary">LOC114866622</name>
</gene>
<feature type="chain" id="PRO_5040990759" evidence="2">
    <location>
        <begin position="35"/>
        <end position="533"/>
    </location>
</feature>
<dbReference type="GeneID" id="114866622"/>
<dbReference type="PANTHER" id="PTHR24271">
    <property type="entry name" value="KALLIKREIN-RELATED"/>
    <property type="match status" value="1"/>
</dbReference>
<dbReference type="CDD" id="cd00190">
    <property type="entry name" value="Tryp_SPc"/>
    <property type="match status" value="1"/>
</dbReference>
<feature type="domain" description="Peptidase S1" evidence="3">
    <location>
        <begin position="307"/>
        <end position="533"/>
    </location>
</feature>
<dbReference type="RefSeq" id="XP_055363949.1">
    <property type="nucleotide sequence ID" value="XM_055507974.1"/>
</dbReference>
<dbReference type="InterPro" id="IPR009003">
    <property type="entry name" value="Peptidase_S1_PA"/>
</dbReference>
<dbReference type="InterPro" id="IPR001254">
    <property type="entry name" value="Trypsin_dom"/>
</dbReference>
<dbReference type="InterPro" id="IPR001314">
    <property type="entry name" value="Peptidase_S1A"/>
</dbReference>
<dbReference type="OrthoDB" id="5565075at2759"/>
<dbReference type="Gene3D" id="2.40.10.10">
    <property type="entry name" value="Trypsin-like serine proteases"/>
    <property type="match status" value="2"/>
</dbReference>
<feature type="domain" description="Peptidase S1" evidence="3">
    <location>
        <begin position="42"/>
        <end position="275"/>
    </location>
</feature>
<dbReference type="PANTHER" id="PTHR24271:SF47">
    <property type="entry name" value="KALLIKREIN-1"/>
    <property type="match status" value="1"/>
</dbReference>
<dbReference type="PROSITE" id="PS00134">
    <property type="entry name" value="TRYPSIN_HIS"/>
    <property type="match status" value="2"/>
</dbReference>
<keyword evidence="1" id="KW-1015">Disulfide bond</keyword>
<dbReference type="AlphaFoldDB" id="A0A9W2XQQ8"/>
<evidence type="ECO:0000256" key="2">
    <source>
        <dbReference type="SAM" id="SignalP"/>
    </source>
</evidence>
<feature type="signal peptide" evidence="2">
    <location>
        <begin position="1"/>
        <end position="34"/>
    </location>
</feature>
<dbReference type="Pfam" id="PF00089">
    <property type="entry name" value="Trypsin"/>
    <property type="match status" value="2"/>
</dbReference>
<dbReference type="KEGG" id="bspl:114866622"/>
<dbReference type="Proteomes" id="UP000515150">
    <property type="component" value="Chromosome 1"/>
</dbReference>
<proteinExistence type="predicted"/>
<dbReference type="PROSITE" id="PS50240">
    <property type="entry name" value="TRYPSIN_DOM"/>
    <property type="match status" value="2"/>
</dbReference>
<reference evidence="5" key="1">
    <citation type="submission" date="2025-08" db="UniProtKB">
        <authorList>
            <consortium name="RefSeq"/>
        </authorList>
    </citation>
    <scope>IDENTIFICATION</scope>
</reference>
<dbReference type="SMART" id="SM00020">
    <property type="entry name" value="Tryp_SPc"/>
    <property type="match status" value="2"/>
</dbReference>
<dbReference type="GO" id="GO:0006508">
    <property type="term" value="P:proteolysis"/>
    <property type="evidence" value="ECO:0007669"/>
    <property type="project" value="InterPro"/>
</dbReference>
<keyword evidence="4" id="KW-1185">Reference proteome</keyword>
<keyword evidence="2" id="KW-0732">Signal</keyword>
<evidence type="ECO:0000313" key="5">
    <source>
        <dbReference type="RefSeq" id="XP_055363949.1"/>
    </source>
</evidence>
<dbReference type="GO" id="GO:0004252">
    <property type="term" value="F:serine-type endopeptidase activity"/>
    <property type="evidence" value="ECO:0007669"/>
    <property type="project" value="InterPro"/>
</dbReference>